<sequence>MASSSSSSSTSVNTSPISSLILISINTIAFLFLLVVIKTQSFDHPHEYAYTYSTRNHLNTTIKTDACAALHDFSDYPSKCSYLKTHPLSCKPKGYINYLNLFYCHFGHFPLLGKSLLLLWLVVLLYLLGNTAAVYFCPSLESLSNILKLSPTIAGITLLSLGNGAPDVFAIVISFTKSGDADVGLNSVLGGAFFVSSVVVGVISVLIDRPRMTNSTTAPPPLIDKTSFVRDVAFFLFALSSLLAIFAIERVNLFAAICFFAIYFLYVCSVSATHFFSRNDTNEYKTTSLVDDTTMSSADVNYIPLLAYVDDNHDRLNDEKVEVLEQNACRMGYVDYLKLTGKLTLKLVELPLYLPRRATIPVVTEDQWSKPYAVVSVSLAPILVAVLCNTQRENVDSRTELLTYMTAGLVGLVLGNLAYVTTNHYGPPKQCLFPWLVGGFVMSVTWTYLVAEELVSLLVSLGSVFGMSPSVLGLTVLAWGNSLGDLIANVAMALRGGPDGAQIAISGCYAGPLFNTVVGVGFSLVMAAWTEYPSVYEIPKDHSLYETVGFLVGGLLWALVVLPKNDMRLNRLLGIGLLAIYGCFLFVRLARVLGFLGLSTPTRIWT</sequence>
<feature type="transmembrane region" description="Helical" evidence="12">
    <location>
        <begin position="187"/>
        <end position="207"/>
    </location>
</feature>
<feature type="transmembrane region" description="Helical" evidence="12">
    <location>
        <begin position="254"/>
        <end position="276"/>
    </location>
</feature>
<feature type="transmembrane region" description="Helical" evidence="12">
    <location>
        <begin position="542"/>
        <end position="562"/>
    </location>
</feature>
<dbReference type="InterPro" id="IPR044880">
    <property type="entry name" value="NCX_ion-bd_dom_sf"/>
</dbReference>
<dbReference type="GO" id="GO:0006813">
    <property type="term" value="P:potassium ion transport"/>
    <property type="evidence" value="ECO:0007669"/>
    <property type="project" value="UniProtKB-KW"/>
</dbReference>
<dbReference type="PANTHER" id="PTHR12266:SF24">
    <property type="entry name" value="CATION_CALCIUM EXCHANGER 1"/>
    <property type="match status" value="1"/>
</dbReference>
<dbReference type="STRING" id="63057.A0A2P5EK75"/>
<comment type="caution">
    <text evidence="14">The sequence shown here is derived from an EMBL/GenBank/DDBJ whole genome shotgun (WGS) entry which is preliminary data.</text>
</comment>
<dbReference type="Gene3D" id="1.20.1420.30">
    <property type="entry name" value="NCX, central ion-binding region"/>
    <property type="match status" value="2"/>
</dbReference>
<evidence type="ECO:0000256" key="10">
    <source>
        <dbReference type="ARBA" id="ARBA00023201"/>
    </source>
</evidence>
<dbReference type="InterPro" id="IPR004837">
    <property type="entry name" value="NaCa_Exmemb"/>
</dbReference>
<dbReference type="OrthoDB" id="407410at2759"/>
<evidence type="ECO:0000256" key="8">
    <source>
        <dbReference type="ARBA" id="ARBA00023053"/>
    </source>
</evidence>
<feature type="domain" description="Sodium/calcium exchanger membrane region" evidence="13">
    <location>
        <begin position="118"/>
        <end position="268"/>
    </location>
</feature>
<comment type="similarity">
    <text evidence="11">Belongs to the Ca(2+):cation antiporter (CaCA) (TC 2.A.19) family. Cation/calcium exchanger (CCX) subfamily.</text>
</comment>
<evidence type="ECO:0000256" key="9">
    <source>
        <dbReference type="ARBA" id="ARBA00023136"/>
    </source>
</evidence>
<evidence type="ECO:0000313" key="14">
    <source>
        <dbReference type="EMBL" id="PON85968.1"/>
    </source>
</evidence>
<dbReference type="AlphaFoldDB" id="A0A2P5EK75"/>
<keyword evidence="15" id="KW-1185">Reference proteome</keyword>
<feature type="transmembrane region" description="Helical" evidence="12">
    <location>
        <begin position="401"/>
        <end position="420"/>
    </location>
</feature>
<evidence type="ECO:0000313" key="15">
    <source>
        <dbReference type="Proteomes" id="UP000237000"/>
    </source>
</evidence>
<feature type="transmembrane region" description="Helical" evidence="12">
    <location>
        <begin position="432"/>
        <end position="451"/>
    </location>
</feature>
<dbReference type="FunCoup" id="A0A2P5EK75">
    <property type="interactions" value="266"/>
</dbReference>
<keyword evidence="7 12" id="KW-1133">Transmembrane helix</keyword>
<dbReference type="EMBL" id="JXTC01000139">
    <property type="protein sequence ID" value="PON85968.1"/>
    <property type="molecule type" value="Genomic_DNA"/>
</dbReference>
<proteinExistence type="inferred from homology"/>
<keyword evidence="3" id="KW-0050">Antiport</keyword>
<feature type="transmembrane region" description="Helical" evidence="12">
    <location>
        <begin position="372"/>
        <end position="389"/>
    </location>
</feature>
<keyword evidence="6" id="KW-0630">Potassium</keyword>
<feature type="transmembrane region" description="Helical" evidence="12">
    <location>
        <begin position="228"/>
        <end position="248"/>
    </location>
</feature>
<dbReference type="GO" id="GO:0006814">
    <property type="term" value="P:sodium ion transport"/>
    <property type="evidence" value="ECO:0007669"/>
    <property type="project" value="UniProtKB-KW"/>
</dbReference>
<reference evidence="15" key="1">
    <citation type="submission" date="2016-06" db="EMBL/GenBank/DDBJ databases">
        <title>Parallel loss of symbiosis genes in relatives of nitrogen-fixing non-legume Parasponia.</title>
        <authorList>
            <person name="Van Velzen R."/>
            <person name="Holmer R."/>
            <person name="Bu F."/>
            <person name="Rutten L."/>
            <person name="Van Zeijl A."/>
            <person name="Liu W."/>
            <person name="Santuari L."/>
            <person name="Cao Q."/>
            <person name="Sharma T."/>
            <person name="Shen D."/>
            <person name="Roswanjaya Y."/>
            <person name="Wardhani T."/>
            <person name="Kalhor M.S."/>
            <person name="Jansen J."/>
            <person name="Van den Hoogen J."/>
            <person name="Gungor B."/>
            <person name="Hartog M."/>
            <person name="Hontelez J."/>
            <person name="Verver J."/>
            <person name="Yang W.-C."/>
            <person name="Schijlen E."/>
            <person name="Repin R."/>
            <person name="Schilthuizen M."/>
            <person name="Schranz E."/>
            <person name="Heidstra R."/>
            <person name="Miyata K."/>
            <person name="Fedorova E."/>
            <person name="Kohlen W."/>
            <person name="Bisseling T."/>
            <person name="Smit S."/>
            <person name="Geurts R."/>
        </authorList>
    </citation>
    <scope>NUCLEOTIDE SEQUENCE [LARGE SCALE GENOMIC DNA]</scope>
    <source>
        <strain evidence="15">cv. RG33-2</strain>
    </source>
</reference>
<dbReference type="Proteomes" id="UP000237000">
    <property type="component" value="Unassembled WGS sequence"/>
</dbReference>
<feature type="domain" description="Sodium/calcium exchanger membrane region" evidence="13">
    <location>
        <begin position="436"/>
        <end position="589"/>
    </location>
</feature>
<protein>
    <submittedName>
        <fullName evidence="14">Sodium/calcium exchanger membrane region</fullName>
    </submittedName>
</protein>
<dbReference type="GO" id="GO:0008324">
    <property type="term" value="F:monoatomic cation transmembrane transporter activity"/>
    <property type="evidence" value="ECO:0007669"/>
    <property type="project" value="TreeGrafter"/>
</dbReference>
<name>A0A2P5EK75_TREOI</name>
<keyword evidence="9 12" id="KW-0472">Membrane</keyword>
<dbReference type="GO" id="GO:0016020">
    <property type="term" value="C:membrane"/>
    <property type="evidence" value="ECO:0007669"/>
    <property type="project" value="UniProtKB-SubCell"/>
</dbReference>
<keyword evidence="10" id="KW-0406">Ion transport</keyword>
<evidence type="ECO:0000256" key="2">
    <source>
        <dbReference type="ARBA" id="ARBA00022448"/>
    </source>
</evidence>
<keyword evidence="8" id="KW-0915">Sodium</keyword>
<comment type="subcellular location">
    <subcellularLocation>
        <location evidence="1">Membrane</location>
        <topology evidence="1">Multi-pass membrane protein</topology>
    </subcellularLocation>
</comment>
<evidence type="ECO:0000256" key="12">
    <source>
        <dbReference type="SAM" id="Phobius"/>
    </source>
</evidence>
<evidence type="ECO:0000256" key="5">
    <source>
        <dbReference type="ARBA" id="ARBA00022692"/>
    </source>
</evidence>
<dbReference type="PANTHER" id="PTHR12266">
    <property type="entry name" value="NA+/CA2+ K+ INDEPENDENT EXCHANGER"/>
    <property type="match status" value="1"/>
</dbReference>
<feature type="transmembrane region" description="Helical" evidence="12">
    <location>
        <begin position="117"/>
        <end position="137"/>
    </location>
</feature>
<keyword evidence="5 12" id="KW-0812">Transmembrane</keyword>
<organism evidence="14 15">
    <name type="scientific">Trema orientale</name>
    <name type="common">Charcoal tree</name>
    <name type="synonym">Celtis orientalis</name>
    <dbReference type="NCBI Taxonomy" id="63057"/>
    <lineage>
        <taxon>Eukaryota</taxon>
        <taxon>Viridiplantae</taxon>
        <taxon>Streptophyta</taxon>
        <taxon>Embryophyta</taxon>
        <taxon>Tracheophyta</taxon>
        <taxon>Spermatophyta</taxon>
        <taxon>Magnoliopsida</taxon>
        <taxon>eudicotyledons</taxon>
        <taxon>Gunneridae</taxon>
        <taxon>Pentapetalae</taxon>
        <taxon>rosids</taxon>
        <taxon>fabids</taxon>
        <taxon>Rosales</taxon>
        <taxon>Cannabaceae</taxon>
        <taxon>Trema</taxon>
    </lineage>
</organism>
<gene>
    <name evidence="14" type="ORF">TorRG33x02_182660</name>
</gene>
<feature type="transmembrane region" description="Helical" evidence="12">
    <location>
        <begin position="574"/>
        <end position="598"/>
    </location>
</feature>
<dbReference type="InterPro" id="IPR051359">
    <property type="entry name" value="CaCA_antiporter"/>
</dbReference>
<feature type="transmembrane region" description="Helical" evidence="12">
    <location>
        <begin position="149"/>
        <end position="175"/>
    </location>
</feature>
<evidence type="ECO:0000256" key="7">
    <source>
        <dbReference type="ARBA" id="ARBA00022989"/>
    </source>
</evidence>
<keyword evidence="10" id="KW-0739">Sodium transport</keyword>
<evidence type="ECO:0000256" key="4">
    <source>
        <dbReference type="ARBA" id="ARBA00022538"/>
    </source>
</evidence>
<evidence type="ECO:0000256" key="6">
    <source>
        <dbReference type="ARBA" id="ARBA00022958"/>
    </source>
</evidence>
<accession>A0A2P5EK75</accession>
<evidence type="ECO:0000256" key="11">
    <source>
        <dbReference type="ARBA" id="ARBA00038187"/>
    </source>
</evidence>
<feature type="transmembrane region" description="Helical" evidence="12">
    <location>
        <begin position="20"/>
        <end position="37"/>
    </location>
</feature>
<dbReference type="InParanoid" id="A0A2P5EK75"/>
<feature type="transmembrane region" description="Helical" evidence="12">
    <location>
        <begin position="506"/>
        <end position="530"/>
    </location>
</feature>
<dbReference type="Pfam" id="PF01699">
    <property type="entry name" value="Na_Ca_ex"/>
    <property type="match status" value="2"/>
</dbReference>
<dbReference type="GO" id="GO:0015297">
    <property type="term" value="F:antiporter activity"/>
    <property type="evidence" value="ECO:0007669"/>
    <property type="project" value="UniProtKB-KW"/>
</dbReference>
<keyword evidence="2" id="KW-0813">Transport</keyword>
<keyword evidence="4" id="KW-0633">Potassium transport</keyword>
<evidence type="ECO:0000256" key="3">
    <source>
        <dbReference type="ARBA" id="ARBA00022449"/>
    </source>
</evidence>
<evidence type="ECO:0000259" key="13">
    <source>
        <dbReference type="Pfam" id="PF01699"/>
    </source>
</evidence>
<evidence type="ECO:0000256" key="1">
    <source>
        <dbReference type="ARBA" id="ARBA00004141"/>
    </source>
</evidence>